<gene>
    <name evidence="1" type="ORF">AB4Y32_07660</name>
</gene>
<comment type="caution">
    <text evidence="1">The sequence shown here is derived from an EMBL/GenBank/DDBJ whole genome shotgun (WGS) entry which is preliminary data.</text>
</comment>
<evidence type="ECO:0000313" key="1">
    <source>
        <dbReference type="EMBL" id="MEX3931683.1"/>
    </source>
</evidence>
<organism evidence="1 2">
    <name type="scientific">Paraburkholderia phymatum</name>
    <dbReference type="NCBI Taxonomy" id="148447"/>
    <lineage>
        <taxon>Bacteria</taxon>
        <taxon>Pseudomonadati</taxon>
        <taxon>Pseudomonadota</taxon>
        <taxon>Betaproteobacteria</taxon>
        <taxon>Burkholderiales</taxon>
        <taxon>Burkholderiaceae</taxon>
        <taxon>Paraburkholderia</taxon>
    </lineage>
</organism>
<proteinExistence type="predicted"/>
<reference evidence="1" key="1">
    <citation type="submission" date="2024-07" db="EMBL/GenBank/DDBJ databases">
        <title>A survey of Mimosa microsymbionts across Brazilian biomes reveals a high diversity of Paraburkholderia nodulating endemic species, but also that Cupriavidus is common as a symbiont of widespread species.</title>
        <authorList>
            <person name="Rouws L."/>
            <person name="Barauna A."/>
            <person name="Beukes C."/>
            <person name="Rouws J.R.C."/>
            <person name="De Faria S.M."/>
            <person name="Gross E."/>
            <person name="Bueno Dos Reis Junior F."/>
            <person name="Simon M.F."/>
            <person name="Maluk M."/>
            <person name="Odee D.W."/>
            <person name="Kenicer G."/>
            <person name="Young J.P.W."/>
            <person name="Reis V.M."/>
            <person name="Zilli J."/>
            <person name="James E.K."/>
        </authorList>
    </citation>
    <scope>NUCLEOTIDE SEQUENCE</scope>
    <source>
        <strain evidence="1">EG181B</strain>
    </source>
</reference>
<name>A0ACC6TW54_9BURK</name>
<protein>
    <submittedName>
        <fullName evidence="1">Uncharacterized protein</fullName>
    </submittedName>
</protein>
<keyword evidence="2" id="KW-1185">Reference proteome</keyword>
<dbReference type="EMBL" id="JBFRCH010000003">
    <property type="protein sequence ID" value="MEX3931683.1"/>
    <property type="molecule type" value="Genomic_DNA"/>
</dbReference>
<dbReference type="Proteomes" id="UP001558850">
    <property type="component" value="Unassembled WGS sequence"/>
</dbReference>
<accession>A0ACC6TW54</accession>
<sequence length="161" mass="17684">MIDTRKEIEQRLSVLRGLVLSGVNHAADMLTLSFGALRPVTNFRGKLKHVGEWALHVQCAWRLEEAGRVVAMEDDLRGPDEKAHASAHRLREILVEHGTVTVDAVSVSEAASVVLSMSRGFRLTVIPDVVEDHEDWRFFAPGVDAAHLVIAGGKIAPESFD</sequence>
<evidence type="ECO:0000313" key="2">
    <source>
        <dbReference type="Proteomes" id="UP001558850"/>
    </source>
</evidence>